<proteinExistence type="predicted"/>
<sequence length="324" mass="36322">MYRLTARVEIESERKWIIDKITACEIERSTDDLTDTCKLTLPKRMLWDSKEGAPLRRGDKVRISLGYDDDLQLAFVGYIREVGFKTPVVIECEDEMYHLKQKPTLKKAYRNASLSQILSDQGITDYKVLGEQTLGAYRIKADNVAALLGELKEQGVRSFFRYEGGKPILYSGVVFDREASGKPSQVIASGLNLISDSSLKEQHGDTMRLKIKAISFQPTAKKGKTKKIKLELGDADGELRTLHTYGKSESELRAWAEQEMKRLKRDGLAGSVTTFGAKLLDKLDTVGIIIDGTKKGVYQVKKVTIKYGTEGLRQDVTLGFRVAD</sequence>
<name>A0A8S5LHV6_9CAUD</name>
<organism evidence="1">
    <name type="scientific">Myoviridae sp. ctFCq8</name>
    <dbReference type="NCBI Taxonomy" id="2827605"/>
    <lineage>
        <taxon>Viruses</taxon>
        <taxon>Duplodnaviria</taxon>
        <taxon>Heunggongvirae</taxon>
        <taxon>Uroviricota</taxon>
        <taxon>Caudoviricetes</taxon>
    </lineage>
</organism>
<dbReference type="EMBL" id="BK015854">
    <property type="protein sequence ID" value="DAD69685.1"/>
    <property type="molecule type" value="Genomic_DNA"/>
</dbReference>
<accession>A0A8S5LHV6</accession>
<evidence type="ECO:0000313" key="1">
    <source>
        <dbReference type="EMBL" id="DAD69685.1"/>
    </source>
</evidence>
<reference evidence="1" key="1">
    <citation type="journal article" date="2021" name="Proc. Natl. Acad. Sci. U.S.A.">
        <title>A Catalog of Tens of Thousands of Viruses from Human Metagenomes Reveals Hidden Associations with Chronic Diseases.</title>
        <authorList>
            <person name="Tisza M.J."/>
            <person name="Buck C.B."/>
        </authorList>
    </citation>
    <scope>NUCLEOTIDE SEQUENCE</scope>
    <source>
        <strain evidence="1">CtFCq8</strain>
    </source>
</reference>
<protein>
    <submittedName>
        <fullName evidence="1">Tail protein</fullName>
    </submittedName>
</protein>